<comment type="similarity">
    <text evidence="1">Belongs to the helicase family. UvrD subfamily.</text>
</comment>
<dbReference type="GO" id="GO:0000725">
    <property type="term" value="P:recombinational repair"/>
    <property type="evidence" value="ECO:0007669"/>
    <property type="project" value="TreeGrafter"/>
</dbReference>
<keyword evidence="7" id="KW-0413">Isomerase</keyword>
<comment type="caution">
    <text evidence="16">The sequence shown here is derived from an EMBL/GenBank/DDBJ whole genome shotgun (WGS) entry which is preliminary data.</text>
</comment>
<dbReference type="PROSITE" id="PS51198">
    <property type="entry name" value="UVRD_HELICASE_ATP_BIND"/>
    <property type="match status" value="1"/>
</dbReference>
<dbReference type="GO" id="GO:0005829">
    <property type="term" value="C:cytosol"/>
    <property type="evidence" value="ECO:0007669"/>
    <property type="project" value="TreeGrafter"/>
</dbReference>
<feature type="compositionally biased region" description="Gly residues" evidence="13">
    <location>
        <begin position="695"/>
        <end position="708"/>
    </location>
</feature>
<evidence type="ECO:0000256" key="8">
    <source>
        <dbReference type="ARBA" id="ARBA00034617"/>
    </source>
</evidence>
<dbReference type="CDD" id="cd18807">
    <property type="entry name" value="SF1_C_UvrD"/>
    <property type="match status" value="1"/>
</dbReference>
<dbReference type="InterPro" id="IPR000212">
    <property type="entry name" value="DNA_helicase_UvrD/REP"/>
</dbReference>
<keyword evidence="2 12" id="KW-0547">Nucleotide-binding</keyword>
<dbReference type="Pfam" id="PF00580">
    <property type="entry name" value="UvrD-helicase"/>
    <property type="match status" value="1"/>
</dbReference>
<dbReference type="Pfam" id="PF21196">
    <property type="entry name" value="PcrA_UvrD_tudor"/>
    <property type="match status" value="1"/>
</dbReference>
<organism evidence="16 17">
    <name type="scientific">Candidatus Cryptobacteroides merdipullorum</name>
    <dbReference type="NCBI Taxonomy" id="2840771"/>
    <lineage>
        <taxon>Bacteria</taxon>
        <taxon>Pseudomonadati</taxon>
        <taxon>Bacteroidota</taxon>
        <taxon>Bacteroidia</taxon>
        <taxon>Bacteroidales</taxon>
        <taxon>Candidatus Cryptobacteroides</taxon>
    </lineage>
</organism>
<evidence type="ECO:0000256" key="1">
    <source>
        <dbReference type="ARBA" id="ARBA00009922"/>
    </source>
</evidence>
<dbReference type="InterPro" id="IPR014016">
    <property type="entry name" value="UvrD-like_ATP-bd"/>
</dbReference>
<evidence type="ECO:0000313" key="17">
    <source>
        <dbReference type="Proteomes" id="UP000886881"/>
    </source>
</evidence>
<dbReference type="Gene3D" id="3.40.50.300">
    <property type="entry name" value="P-loop containing nucleotide triphosphate hydrolases"/>
    <property type="match status" value="2"/>
</dbReference>
<dbReference type="GO" id="GO:0003677">
    <property type="term" value="F:DNA binding"/>
    <property type="evidence" value="ECO:0007669"/>
    <property type="project" value="UniProtKB-KW"/>
</dbReference>
<dbReference type="Proteomes" id="UP000886881">
    <property type="component" value="Unassembled WGS sequence"/>
</dbReference>
<dbReference type="Pfam" id="PF13361">
    <property type="entry name" value="UvrD_C"/>
    <property type="match status" value="1"/>
</dbReference>
<dbReference type="SUPFAM" id="SSF52540">
    <property type="entry name" value="P-loop containing nucleoside triphosphate hydrolases"/>
    <property type="match status" value="1"/>
</dbReference>
<comment type="catalytic activity">
    <reaction evidence="8">
        <text>Couples ATP hydrolysis with the unwinding of duplex DNA by translocating in the 3'-5' direction.</text>
        <dbReference type="EC" id="5.6.2.4"/>
    </reaction>
</comment>
<comment type="catalytic activity">
    <reaction evidence="11">
        <text>ATP + H2O = ADP + phosphate + H(+)</text>
        <dbReference type="Rhea" id="RHEA:13065"/>
        <dbReference type="ChEBI" id="CHEBI:15377"/>
        <dbReference type="ChEBI" id="CHEBI:15378"/>
        <dbReference type="ChEBI" id="CHEBI:30616"/>
        <dbReference type="ChEBI" id="CHEBI:43474"/>
        <dbReference type="ChEBI" id="CHEBI:456216"/>
        <dbReference type="EC" id="5.6.2.4"/>
    </reaction>
</comment>
<evidence type="ECO:0000256" key="6">
    <source>
        <dbReference type="ARBA" id="ARBA00023125"/>
    </source>
</evidence>
<dbReference type="Gene3D" id="1.10.486.10">
    <property type="entry name" value="PCRA, domain 4"/>
    <property type="match status" value="1"/>
</dbReference>
<reference evidence="16" key="2">
    <citation type="journal article" date="2021" name="PeerJ">
        <title>Extensive microbial diversity within the chicken gut microbiome revealed by metagenomics and culture.</title>
        <authorList>
            <person name="Gilroy R."/>
            <person name="Ravi A."/>
            <person name="Getino M."/>
            <person name="Pursley I."/>
            <person name="Horton D.L."/>
            <person name="Alikhan N.F."/>
            <person name="Baker D."/>
            <person name="Gharbi K."/>
            <person name="Hall N."/>
            <person name="Watson M."/>
            <person name="Adriaenssens E.M."/>
            <person name="Foster-Nyarko E."/>
            <person name="Jarju S."/>
            <person name="Secka A."/>
            <person name="Antonio M."/>
            <person name="Oren A."/>
            <person name="Chaudhuri R.R."/>
            <person name="La Ragione R."/>
            <person name="Hildebrand F."/>
            <person name="Pallen M.J."/>
        </authorList>
    </citation>
    <scope>NUCLEOTIDE SEQUENCE</scope>
    <source>
        <strain evidence="16">ChiHecec2B26-709</strain>
    </source>
</reference>
<dbReference type="CDD" id="cd17932">
    <property type="entry name" value="DEXQc_UvrD"/>
    <property type="match status" value="1"/>
</dbReference>
<dbReference type="PANTHER" id="PTHR11070">
    <property type="entry name" value="UVRD / RECB / PCRA DNA HELICASE FAMILY MEMBER"/>
    <property type="match status" value="1"/>
</dbReference>
<evidence type="ECO:0000259" key="14">
    <source>
        <dbReference type="PROSITE" id="PS51198"/>
    </source>
</evidence>
<evidence type="ECO:0000256" key="4">
    <source>
        <dbReference type="ARBA" id="ARBA00022806"/>
    </source>
</evidence>
<feature type="compositionally biased region" description="Low complexity" evidence="13">
    <location>
        <begin position="740"/>
        <end position="751"/>
    </location>
</feature>
<evidence type="ECO:0000256" key="2">
    <source>
        <dbReference type="ARBA" id="ARBA00022741"/>
    </source>
</evidence>
<dbReference type="GO" id="GO:0043138">
    <property type="term" value="F:3'-5' DNA helicase activity"/>
    <property type="evidence" value="ECO:0007669"/>
    <property type="project" value="UniProtKB-EC"/>
</dbReference>
<dbReference type="PROSITE" id="PS51217">
    <property type="entry name" value="UVRD_HELICASE_CTER"/>
    <property type="match status" value="1"/>
</dbReference>
<evidence type="ECO:0000313" key="16">
    <source>
        <dbReference type="EMBL" id="HIT47209.1"/>
    </source>
</evidence>
<proteinExistence type="inferred from homology"/>
<feature type="compositionally biased region" description="Basic and acidic residues" evidence="13">
    <location>
        <begin position="729"/>
        <end position="739"/>
    </location>
</feature>
<dbReference type="EMBL" id="DVLC01000095">
    <property type="protein sequence ID" value="HIT47209.1"/>
    <property type="molecule type" value="Genomic_DNA"/>
</dbReference>
<evidence type="ECO:0000256" key="9">
    <source>
        <dbReference type="ARBA" id="ARBA00034808"/>
    </source>
</evidence>
<dbReference type="PANTHER" id="PTHR11070:SF2">
    <property type="entry name" value="ATP-DEPENDENT DNA HELICASE SRS2"/>
    <property type="match status" value="1"/>
</dbReference>
<evidence type="ECO:0000256" key="13">
    <source>
        <dbReference type="SAM" id="MobiDB-lite"/>
    </source>
</evidence>
<name>A0A9D1GNY1_9BACT</name>
<evidence type="ECO:0000256" key="10">
    <source>
        <dbReference type="ARBA" id="ARBA00034923"/>
    </source>
</evidence>
<feature type="domain" description="UvrD-like helicase ATP-binding" evidence="14">
    <location>
        <begin position="10"/>
        <end position="295"/>
    </location>
</feature>
<gene>
    <name evidence="16" type="ORF">IAC35_05060</name>
</gene>
<dbReference type="GO" id="GO:0016787">
    <property type="term" value="F:hydrolase activity"/>
    <property type="evidence" value="ECO:0007669"/>
    <property type="project" value="UniProtKB-UniRule"/>
</dbReference>
<evidence type="ECO:0000256" key="3">
    <source>
        <dbReference type="ARBA" id="ARBA00022801"/>
    </source>
</evidence>
<evidence type="ECO:0000256" key="5">
    <source>
        <dbReference type="ARBA" id="ARBA00022840"/>
    </source>
</evidence>
<dbReference type="EC" id="5.6.2.4" evidence="9"/>
<dbReference type="InterPro" id="IPR027417">
    <property type="entry name" value="P-loop_NTPase"/>
</dbReference>
<dbReference type="Gene3D" id="1.10.10.160">
    <property type="match status" value="1"/>
</dbReference>
<dbReference type="InterPro" id="IPR013986">
    <property type="entry name" value="DExx_box_DNA_helicase_dom_sf"/>
</dbReference>
<keyword evidence="5 12" id="KW-0067">ATP-binding</keyword>
<dbReference type="AlphaFoldDB" id="A0A9D1GNY1"/>
<feature type="binding site" evidence="12">
    <location>
        <begin position="31"/>
        <end position="38"/>
    </location>
    <ligand>
        <name>ATP</name>
        <dbReference type="ChEBI" id="CHEBI:30616"/>
    </ligand>
</feature>
<feature type="domain" description="UvrD-like helicase C-terminal" evidence="15">
    <location>
        <begin position="296"/>
        <end position="579"/>
    </location>
</feature>
<dbReference type="InterPro" id="IPR014017">
    <property type="entry name" value="DNA_helicase_UvrD-like_C"/>
</dbReference>
<sequence>MEEKVNAVFEGLNEEQKNAVSCTEGPVLIVAGAGSGKTRVLTSRIALLLANEVDPARILALTFTKKAAGEMKERIATMVGDRRARRLVMGTFHAVFVRFLREYAGFLGYPERFVIYDTADSQSAMKACIKELQLDDKVYKPREVLSRISMAKNNLVTPAGYRRNPELLIADSHSRKPRLCDLYELYQKKLKESGVMDFDDILLNMNILLRDNKDALQAISERFLYIMVDEYQDTNYAQYLILKKLSQLHRNICVVGDDSQSIYAFRGAKIENILNFKKDYPECHLFRLERNYRSTSTIVDAANTLIAHNEGRIPKECYAVGDTGDKIRILKAYTEQDEAVNIVSEIIARVRSDHAQYRDFAILYRTNSQSRALEEQLRRRNIPYMIYSGNSFFDRAEVKDMMAYFKLCINPDDNESFRRVVNKPARGIGGVTMNSVEEIAGQKGVSFYRAAQEVPKVKPFCDMIARLSALLPAMDAHEMAVRIADESGLYASYKTDTSIEGLARIANLDELLNSTAVFVEERQEEAMDADELQEPGAAMPLFTLDDYVENVSLLSNVDVSSDENDDNKVALMTVHSAKGLEFPYVFIAGLEENLFPSLSMLSSRSDVEEERRLFYVAMTRAKKAVALSFAGTRMRNGKHESNAPSRFIREIDPEYIENPLPDSEFSNSGVVHEWGGFGSRYSGGRLNGSHVGADSRGGQGSGRYGSGSSGNTARYGSSGSYGRSSGVSYERRGSRDGADSRSASTTSSSPRPAVPPVIDPDFKAVPMTELSVGERVEHIRFGAGEILEITGRYPDMKARIRFDDHGEKLLLLKYAKLRHCK</sequence>
<keyword evidence="3 12" id="KW-0378">Hydrolase</keyword>
<evidence type="ECO:0000256" key="12">
    <source>
        <dbReference type="PROSITE-ProRule" id="PRU00560"/>
    </source>
</evidence>
<keyword evidence="4 12" id="KW-0347">Helicase</keyword>
<evidence type="ECO:0000259" key="15">
    <source>
        <dbReference type="PROSITE" id="PS51217"/>
    </source>
</evidence>
<evidence type="ECO:0000256" key="7">
    <source>
        <dbReference type="ARBA" id="ARBA00023235"/>
    </source>
</evidence>
<dbReference type="GO" id="GO:0005524">
    <property type="term" value="F:ATP binding"/>
    <property type="evidence" value="ECO:0007669"/>
    <property type="project" value="UniProtKB-UniRule"/>
</dbReference>
<dbReference type="GO" id="GO:0033202">
    <property type="term" value="C:DNA helicase complex"/>
    <property type="evidence" value="ECO:0007669"/>
    <property type="project" value="TreeGrafter"/>
</dbReference>
<feature type="compositionally biased region" description="Low complexity" evidence="13">
    <location>
        <begin position="714"/>
        <end position="728"/>
    </location>
</feature>
<keyword evidence="6" id="KW-0238">DNA-binding</keyword>
<feature type="region of interest" description="Disordered" evidence="13">
    <location>
        <begin position="688"/>
        <end position="759"/>
    </location>
</feature>
<protein>
    <recommendedName>
        <fullName evidence="9">DNA 3'-5' helicase</fullName>
        <ecNumber evidence="9">5.6.2.4</ecNumber>
    </recommendedName>
    <alternativeName>
        <fullName evidence="10">DNA 3'-5' helicase II</fullName>
    </alternativeName>
</protein>
<reference evidence="16" key="1">
    <citation type="submission" date="2020-10" db="EMBL/GenBank/DDBJ databases">
        <authorList>
            <person name="Gilroy R."/>
        </authorList>
    </citation>
    <scope>NUCLEOTIDE SEQUENCE</scope>
    <source>
        <strain evidence="16">ChiHecec2B26-709</strain>
    </source>
</reference>
<accession>A0A9D1GNY1</accession>
<evidence type="ECO:0000256" key="11">
    <source>
        <dbReference type="ARBA" id="ARBA00048988"/>
    </source>
</evidence>